<dbReference type="EMBL" id="BAEH01000014">
    <property type="protein sequence ID" value="GAB16795.1"/>
    <property type="molecule type" value="Genomic_DNA"/>
</dbReference>
<proteinExistence type="predicted"/>
<dbReference type="Proteomes" id="UP000035034">
    <property type="component" value="Unassembled WGS sequence"/>
</dbReference>
<dbReference type="eggNOG" id="ENOG5032EF5">
    <property type="taxonomic scope" value="Bacteria"/>
</dbReference>
<dbReference type="AlphaFoldDB" id="H0QVE4"/>
<reference evidence="1 2" key="1">
    <citation type="submission" date="2011-12" db="EMBL/GenBank/DDBJ databases">
        <title>Whole genome shotgun sequence of Gordonia effusa NBRC 100432.</title>
        <authorList>
            <person name="Yoshida I."/>
            <person name="Takarada H."/>
            <person name="Hosoyama A."/>
            <person name="Tsuchikane K."/>
            <person name="Katsumata H."/>
            <person name="Yamazaki S."/>
            <person name="Fujita N."/>
        </authorList>
    </citation>
    <scope>NUCLEOTIDE SEQUENCE [LARGE SCALE GENOMIC DNA]</scope>
    <source>
        <strain evidence="1 2">NBRC 100432</strain>
    </source>
</reference>
<accession>H0QVE4</accession>
<organism evidence="1 2">
    <name type="scientific">Gordonia effusa NBRC 100432</name>
    <dbReference type="NCBI Taxonomy" id="1077974"/>
    <lineage>
        <taxon>Bacteria</taxon>
        <taxon>Bacillati</taxon>
        <taxon>Actinomycetota</taxon>
        <taxon>Actinomycetes</taxon>
        <taxon>Mycobacteriales</taxon>
        <taxon>Gordoniaceae</taxon>
        <taxon>Gordonia</taxon>
    </lineage>
</organism>
<sequence>MSRITRQQSLAMYIRIHLVGASGGLRLAELLAKDPWMDGALDHLPGELDDEAAFAKEWASGYSRLPEIWTAAVFGLTAAMRVALSALRPLRGQLRRTVSLEAMRSLVLAKKAMWELGLSLHEPGDQFHERLAEFDRQAVRQAEDLQRLHQRAAVETFNE</sequence>
<dbReference type="STRING" id="1077974.GOEFS_014_00370"/>
<keyword evidence="2" id="KW-1185">Reference proteome</keyword>
<comment type="caution">
    <text evidence="1">The sequence shown here is derived from an EMBL/GenBank/DDBJ whole genome shotgun (WGS) entry which is preliminary data.</text>
</comment>
<gene>
    <name evidence="1" type="ORF">GOEFS_014_00370</name>
</gene>
<dbReference type="RefSeq" id="WP_007316133.1">
    <property type="nucleotide sequence ID" value="NZ_BAEH01000014.1"/>
</dbReference>
<evidence type="ECO:0000313" key="2">
    <source>
        <dbReference type="Proteomes" id="UP000035034"/>
    </source>
</evidence>
<evidence type="ECO:0000313" key="1">
    <source>
        <dbReference type="EMBL" id="GAB16795.1"/>
    </source>
</evidence>
<dbReference type="OrthoDB" id="4773535at2"/>
<protein>
    <submittedName>
        <fullName evidence="1">Uncharacterized protein</fullName>
    </submittedName>
</protein>
<name>H0QVE4_9ACTN</name>